<dbReference type="Pfam" id="PF07724">
    <property type="entry name" value="AAA_2"/>
    <property type="match status" value="1"/>
</dbReference>
<comment type="caution">
    <text evidence="4">The sequence shown here is derived from an EMBL/GenBank/DDBJ whole genome shotgun (WGS) entry which is preliminary data.</text>
</comment>
<dbReference type="PRINTS" id="PR00300">
    <property type="entry name" value="CLPPROTEASEA"/>
</dbReference>
<dbReference type="GO" id="GO:0005524">
    <property type="term" value="F:ATP binding"/>
    <property type="evidence" value="ECO:0007669"/>
    <property type="project" value="UniProtKB-KW"/>
</dbReference>
<evidence type="ECO:0000313" key="5">
    <source>
        <dbReference type="Proteomes" id="UP000593566"/>
    </source>
</evidence>
<evidence type="ECO:0000256" key="1">
    <source>
        <dbReference type="ARBA" id="ARBA00022741"/>
    </source>
</evidence>
<evidence type="ECO:0000256" key="2">
    <source>
        <dbReference type="ARBA" id="ARBA00022840"/>
    </source>
</evidence>
<dbReference type="Gene3D" id="1.25.40.20">
    <property type="entry name" value="Ankyrin repeat-containing domain"/>
    <property type="match status" value="1"/>
</dbReference>
<dbReference type="InterPro" id="IPR027417">
    <property type="entry name" value="P-loop_NTPase"/>
</dbReference>
<proteinExistence type="predicted"/>
<dbReference type="PANTHER" id="PTHR11638">
    <property type="entry name" value="ATP-DEPENDENT CLP PROTEASE"/>
    <property type="match status" value="1"/>
</dbReference>
<evidence type="ECO:0000313" key="4">
    <source>
        <dbReference type="EMBL" id="KAF6227988.1"/>
    </source>
</evidence>
<feature type="domain" description="AAA+ ATPase" evidence="3">
    <location>
        <begin position="301"/>
        <end position="446"/>
    </location>
</feature>
<dbReference type="InterPro" id="IPR050130">
    <property type="entry name" value="ClpA_ClpB"/>
</dbReference>
<evidence type="ECO:0000259" key="3">
    <source>
        <dbReference type="SMART" id="SM00382"/>
    </source>
</evidence>
<dbReference type="InterPro" id="IPR001270">
    <property type="entry name" value="ClpA/B"/>
</dbReference>
<name>A0A8H6FHE9_9LECA</name>
<dbReference type="SUPFAM" id="SSF52540">
    <property type="entry name" value="P-loop containing nucleoside triphosphate hydrolases"/>
    <property type="match status" value="1"/>
</dbReference>
<keyword evidence="1" id="KW-0547">Nucleotide-binding</keyword>
<organism evidence="4 5">
    <name type="scientific">Letharia lupina</name>
    <dbReference type="NCBI Taxonomy" id="560253"/>
    <lineage>
        <taxon>Eukaryota</taxon>
        <taxon>Fungi</taxon>
        <taxon>Dikarya</taxon>
        <taxon>Ascomycota</taxon>
        <taxon>Pezizomycotina</taxon>
        <taxon>Lecanoromycetes</taxon>
        <taxon>OSLEUM clade</taxon>
        <taxon>Lecanoromycetidae</taxon>
        <taxon>Lecanorales</taxon>
        <taxon>Lecanorineae</taxon>
        <taxon>Parmeliaceae</taxon>
        <taxon>Letharia</taxon>
    </lineage>
</organism>
<keyword evidence="2" id="KW-0067">ATP-binding</keyword>
<dbReference type="Gene3D" id="3.40.50.300">
    <property type="entry name" value="P-loop containing nucleotide triphosphate hydrolases"/>
    <property type="match status" value="1"/>
</dbReference>
<dbReference type="SMART" id="SM00382">
    <property type="entry name" value="AAA"/>
    <property type="match status" value="1"/>
</dbReference>
<dbReference type="GeneID" id="59336113"/>
<dbReference type="InterPro" id="IPR003593">
    <property type="entry name" value="AAA+_ATPase"/>
</dbReference>
<dbReference type="GO" id="GO:0034605">
    <property type="term" value="P:cellular response to heat"/>
    <property type="evidence" value="ECO:0007669"/>
    <property type="project" value="TreeGrafter"/>
</dbReference>
<dbReference type="InterPro" id="IPR036770">
    <property type="entry name" value="Ankyrin_rpt-contain_sf"/>
</dbReference>
<dbReference type="GO" id="GO:0005737">
    <property type="term" value="C:cytoplasm"/>
    <property type="evidence" value="ECO:0007669"/>
    <property type="project" value="TreeGrafter"/>
</dbReference>
<dbReference type="SUPFAM" id="SSF48403">
    <property type="entry name" value="Ankyrin repeat"/>
    <property type="match status" value="1"/>
</dbReference>
<gene>
    <name evidence="4" type="ORF">HO133_007716</name>
</gene>
<dbReference type="GO" id="GO:0016887">
    <property type="term" value="F:ATP hydrolysis activity"/>
    <property type="evidence" value="ECO:0007669"/>
    <property type="project" value="InterPro"/>
</dbReference>
<accession>A0A8H6FHE9</accession>
<dbReference type="RefSeq" id="XP_037155922.1">
    <property type="nucleotide sequence ID" value="XM_037298586.1"/>
</dbReference>
<keyword evidence="5" id="KW-1185">Reference proteome</keyword>
<dbReference type="InterPro" id="IPR003959">
    <property type="entry name" value="ATPase_AAA_core"/>
</dbReference>
<dbReference type="AlphaFoldDB" id="A0A8H6FHE9"/>
<dbReference type="PANTHER" id="PTHR11638:SF18">
    <property type="entry name" value="HEAT SHOCK PROTEIN 104"/>
    <property type="match status" value="1"/>
</dbReference>
<dbReference type="Proteomes" id="UP000593566">
    <property type="component" value="Unassembled WGS sequence"/>
</dbReference>
<dbReference type="EMBL" id="JACCJB010000004">
    <property type="protein sequence ID" value="KAF6227988.1"/>
    <property type="molecule type" value="Genomic_DNA"/>
</dbReference>
<sequence length="784" mass="87958">MAHNDSQQGSSPPFVNAAQAAQRRLRNVDSVDPRTREAKMVSSALPLFLPDIKFNGKLSCCKEYEKEGLLDHQRGRHSFSWNRLAWAIQKHVDPKCIERYLGSYDQSVMQNELLDSTSPASEDGNRFPILYFAAERNSREIVNMLCHRGANIGARAQPSGLPLLAYTIMSAEYNLSDTTDTVIALLSMGAIPNDIPRDMWCDYVARPKNAGPKDSLAKNVGDEWCTAEIRDALCRTLNLMQRYFLWKAERTERPTSRKKQVAHAHNMMPLFELPYRIIGQTTATKQVEEAVASRLLYGTTQPLVLLFTGPSGHGKTELASSLGHLLSLPILTVDCSVLHHSTDLLGMHAGYEGWQQGSPLSAHLAQHAGARNVIFLDEFDKTTEDVRQSLLLLFEGKYTDRRNNKSLDCSKSIWVLAVNLGVPAMIKFWDDHLKDRSEGQQDKAPFKELNGLLRQIVKREFGSPLARRLTDIVPFLPFNEGEQAVATYKFMRTLWQEVRKPINVESNDLLRNIFLDFVDDGQIAKHLAAEHYDPQEGASQLHNAVGREIRGRLTRAWYREKGIIVNETIEQPLAKYDVSVVTTSEDDNEVAVRCRNKMFKKAFMAHFFLVGWLSSLIAALPATKPPSKALSEGITLRLNSTHLDPLNASQIIHYSIPQTQIVIVIVTGSLIDGPPMRNTLEACLSAAHAAMFKHGDVYMFPDPYVFTTLPTLYTGLEIRAYSTMVPGLKWIDLANMLVGVEHVMWQRALYKEAHVKMFDEPSGLEMGVADLYRSPAITLAGVAD</sequence>
<protein>
    <recommendedName>
        <fullName evidence="3">AAA+ ATPase domain-containing protein</fullName>
    </recommendedName>
</protein>
<reference evidence="4 5" key="1">
    <citation type="journal article" date="2020" name="Genomics">
        <title>Complete, high-quality genomes from long-read metagenomic sequencing of two wolf lichen thalli reveals enigmatic genome architecture.</title>
        <authorList>
            <person name="McKenzie S.K."/>
            <person name="Walston R.F."/>
            <person name="Allen J.L."/>
        </authorList>
    </citation>
    <scope>NUCLEOTIDE SEQUENCE [LARGE SCALE GENOMIC DNA]</scope>
    <source>
        <strain evidence="4">WasteWater1</strain>
    </source>
</reference>